<dbReference type="KEGG" id="mmaa:FR932_16890"/>
<sequence length="95" mass="10631">MEQASITMELGEKIDISAISTLKATLDSLPINTEPQLFDARYVTHIDSASCQLFYAYAQHLARHNTTLMFLSPSDKFMTVVTALGFETDFNYASM</sequence>
<dbReference type="EMBL" id="CP044399">
    <property type="protein sequence ID" value="QFI39391.1"/>
    <property type="molecule type" value="Genomic_DNA"/>
</dbReference>
<dbReference type="AlphaFoldDB" id="A0A5J6WPZ4"/>
<dbReference type="PROSITE" id="PS50801">
    <property type="entry name" value="STAS"/>
    <property type="match status" value="1"/>
</dbReference>
<organism evidence="2 3">
    <name type="scientific">Moritella marina ATCC 15381</name>
    <dbReference type="NCBI Taxonomy" id="1202962"/>
    <lineage>
        <taxon>Bacteria</taxon>
        <taxon>Pseudomonadati</taxon>
        <taxon>Pseudomonadota</taxon>
        <taxon>Gammaproteobacteria</taxon>
        <taxon>Alteromonadales</taxon>
        <taxon>Moritellaceae</taxon>
        <taxon>Moritella</taxon>
    </lineage>
</organism>
<dbReference type="RefSeq" id="WP_019441178.1">
    <property type="nucleotide sequence ID" value="NZ_ALOE01000014.1"/>
</dbReference>
<evidence type="ECO:0000313" key="2">
    <source>
        <dbReference type="EMBL" id="QFI39391.1"/>
    </source>
</evidence>
<evidence type="ECO:0000313" key="3">
    <source>
        <dbReference type="Proteomes" id="UP000327424"/>
    </source>
</evidence>
<dbReference type="SUPFAM" id="SSF52091">
    <property type="entry name" value="SpoIIaa-like"/>
    <property type="match status" value="1"/>
</dbReference>
<dbReference type="InterPro" id="IPR036513">
    <property type="entry name" value="STAS_dom_sf"/>
</dbReference>
<keyword evidence="3" id="KW-1185">Reference proteome</keyword>
<dbReference type="Gene3D" id="3.30.750.24">
    <property type="entry name" value="STAS domain"/>
    <property type="match status" value="1"/>
</dbReference>
<evidence type="ECO:0000259" key="1">
    <source>
        <dbReference type="PROSITE" id="PS50801"/>
    </source>
</evidence>
<dbReference type="Proteomes" id="UP000327424">
    <property type="component" value="Chromosome"/>
</dbReference>
<name>A0A5J6WPZ4_MORMI</name>
<dbReference type="OrthoDB" id="6400716at2"/>
<dbReference type="InterPro" id="IPR002645">
    <property type="entry name" value="STAS_dom"/>
</dbReference>
<protein>
    <submittedName>
        <fullName evidence="2">STAS domain-containing protein</fullName>
    </submittedName>
</protein>
<feature type="domain" description="STAS" evidence="1">
    <location>
        <begin position="1"/>
        <end position="95"/>
    </location>
</feature>
<reference evidence="2 3" key="1">
    <citation type="submission" date="2019-09" db="EMBL/GenBank/DDBJ databases">
        <title>Hybrid Assembly of the complete Genome of the Deep-Sea Bacterium Moritella marina from long Nanopore and Illumina reads.</title>
        <authorList>
            <person name="Magin S."/>
            <person name="Georgoulis A."/>
            <person name="Papadimitriou K."/>
            <person name="Iliakis G."/>
            <person name="Vorgias C.E."/>
        </authorList>
    </citation>
    <scope>NUCLEOTIDE SEQUENCE [LARGE SCALE GENOMIC DNA]</scope>
    <source>
        <strain evidence="2 3">MP-1</strain>
    </source>
</reference>
<gene>
    <name evidence="2" type="ORF">FR932_16890</name>
</gene>
<accession>A0A5J6WPZ4</accession>
<proteinExistence type="predicted"/>